<dbReference type="Pfam" id="PF06991">
    <property type="entry name" value="MFAP1"/>
    <property type="match status" value="1"/>
</dbReference>
<name>A0A137NV25_CONC2</name>
<sequence>MTEAERIEEDLKKIEEQQKGKDDKAKPVFMQKYHHKGAFFMDKDESVYKRDAMVPTEGEIRNKEALPKVMQVRNFGMAGQTKYTHLKDQDTTQDSPWNQVGSKKLKQLGGLHNYHDEQKNIRDAKRRKKDDE</sequence>
<dbReference type="Proteomes" id="UP000070444">
    <property type="component" value="Unassembled WGS sequence"/>
</dbReference>
<evidence type="ECO:0000256" key="1">
    <source>
        <dbReference type="SAM" id="MobiDB-lite"/>
    </source>
</evidence>
<gene>
    <name evidence="3" type="ORF">CONCODRAFT_125845</name>
</gene>
<keyword evidence="4" id="KW-1185">Reference proteome</keyword>
<dbReference type="AlphaFoldDB" id="A0A137NV25"/>
<dbReference type="STRING" id="796925.A0A137NV25"/>
<organism evidence="3 4">
    <name type="scientific">Conidiobolus coronatus (strain ATCC 28846 / CBS 209.66 / NRRL 28638)</name>
    <name type="common">Delacroixia coronata</name>
    <dbReference type="NCBI Taxonomy" id="796925"/>
    <lineage>
        <taxon>Eukaryota</taxon>
        <taxon>Fungi</taxon>
        <taxon>Fungi incertae sedis</taxon>
        <taxon>Zoopagomycota</taxon>
        <taxon>Entomophthoromycotina</taxon>
        <taxon>Entomophthoromycetes</taxon>
        <taxon>Entomophthorales</taxon>
        <taxon>Ancylistaceae</taxon>
        <taxon>Conidiobolus</taxon>
    </lineage>
</organism>
<protein>
    <submittedName>
        <fullName evidence="3">Micro-fibrillar-associated 1</fullName>
    </submittedName>
</protein>
<accession>A0A137NV25</accession>
<dbReference type="EMBL" id="KQ964705">
    <property type="protein sequence ID" value="KXN66607.1"/>
    <property type="molecule type" value="Genomic_DNA"/>
</dbReference>
<dbReference type="OrthoDB" id="1111734at2759"/>
<proteinExistence type="predicted"/>
<evidence type="ECO:0000313" key="3">
    <source>
        <dbReference type="EMBL" id="KXN66607.1"/>
    </source>
</evidence>
<evidence type="ECO:0000259" key="2">
    <source>
        <dbReference type="Pfam" id="PF06991"/>
    </source>
</evidence>
<feature type="region of interest" description="Disordered" evidence="1">
    <location>
        <begin position="106"/>
        <end position="132"/>
    </location>
</feature>
<dbReference type="InterPro" id="IPR033194">
    <property type="entry name" value="MFAP1"/>
</dbReference>
<dbReference type="InterPro" id="IPR009730">
    <property type="entry name" value="MFAP1_C"/>
</dbReference>
<feature type="domain" description="Micro-fibrillar-associated protein 1 C-terminal" evidence="2">
    <location>
        <begin position="1"/>
        <end position="91"/>
    </location>
</feature>
<feature type="region of interest" description="Disordered" evidence="1">
    <location>
        <begin position="1"/>
        <end position="26"/>
    </location>
</feature>
<dbReference type="PANTHER" id="PTHR15327">
    <property type="entry name" value="MICROFIBRIL-ASSOCIATED PROTEIN"/>
    <property type="match status" value="1"/>
</dbReference>
<evidence type="ECO:0000313" key="4">
    <source>
        <dbReference type="Proteomes" id="UP000070444"/>
    </source>
</evidence>
<feature type="compositionally biased region" description="Basic and acidic residues" evidence="1">
    <location>
        <begin position="113"/>
        <end position="132"/>
    </location>
</feature>
<reference evidence="3 4" key="1">
    <citation type="journal article" date="2015" name="Genome Biol. Evol.">
        <title>Phylogenomic analyses indicate that early fungi evolved digesting cell walls of algal ancestors of land plants.</title>
        <authorList>
            <person name="Chang Y."/>
            <person name="Wang S."/>
            <person name="Sekimoto S."/>
            <person name="Aerts A.L."/>
            <person name="Choi C."/>
            <person name="Clum A."/>
            <person name="LaButti K.M."/>
            <person name="Lindquist E.A."/>
            <person name="Yee Ngan C."/>
            <person name="Ohm R.A."/>
            <person name="Salamov A.A."/>
            <person name="Grigoriev I.V."/>
            <person name="Spatafora J.W."/>
            <person name="Berbee M.L."/>
        </authorList>
    </citation>
    <scope>NUCLEOTIDE SEQUENCE [LARGE SCALE GENOMIC DNA]</scope>
    <source>
        <strain evidence="3 4">NRRL 28638</strain>
    </source>
</reference>
<feature type="compositionally biased region" description="Basic and acidic residues" evidence="1">
    <location>
        <begin position="9"/>
        <end position="26"/>
    </location>
</feature>